<protein>
    <submittedName>
        <fullName evidence="1">Head to tail adaptor</fullName>
    </submittedName>
</protein>
<sequence>MKFRLDDKTLEQLIDEMRDGFQIPHFYKDSSLKMDFNEADGYFYSLCPDVDYDTDLIARGLLKNYVLYAYYKRIDEFKINYASSILEWQFSKFKGVVEDEEQDSTAGLQ</sequence>
<reference evidence="1" key="1">
    <citation type="journal article" date="2021" name="Proc. Natl. Acad. Sci. U.S.A.">
        <title>A Catalog of Tens of Thousands of Viruses from Human Metagenomes Reveals Hidden Associations with Chronic Diseases.</title>
        <authorList>
            <person name="Tisza M.J."/>
            <person name="Buck C.B."/>
        </authorList>
    </citation>
    <scope>NUCLEOTIDE SEQUENCE</scope>
    <source>
        <strain evidence="1">CtNZc11</strain>
    </source>
</reference>
<organism evidence="1">
    <name type="scientific">Siphoviridae sp. ctNZc11</name>
    <dbReference type="NCBI Taxonomy" id="2827858"/>
    <lineage>
        <taxon>Viruses</taxon>
        <taxon>Duplodnaviria</taxon>
        <taxon>Heunggongvirae</taxon>
        <taxon>Uroviricota</taxon>
        <taxon>Caudoviricetes</taxon>
    </lineage>
</organism>
<dbReference type="EMBL" id="BK032797">
    <property type="protein sequence ID" value="DAF60760.1"/>
    <property type="molecule type" value="Genomic_DNA"/>
</dbReference>
<evidence type="ECO:0000313" key="1">
    <source>
        <dbReference type="EMBL" id="DAF60760.1"/>
    </source>
</evidence>
<proteinExistence type="predicted"/>
<name>A0A8S5TC97_9CAUD</name>
<accession>A0A8S5TC97</accession>